<dbReference type="EMBL" id="KV784354">
    <property type="protein sequence ID" value="OEU21144.1"/>
    <property type="molecule type" value="Genomic_DNA"/>
</dbReference>
<feature type="compositionally biased region" description="Polar residues" evidence="1">
    <location>
        <begin position="35"/>
        <end position="46"/>
    </location>
</feature>
<feature type="compositionally biased region" description="Polar residues" evidence="1">
    <location>
        <begin position="9"/>
        <end position="18"/>
    </location>
</feature>
<dbReference type="Proteomes" id="UP000095751">
    <property type="component" value="Unassembled WGS sequence"/>
</dbReference>
<evidence type="ECO:0000256" key="1">
    <source>
        <dbReference type="SAM" id="MobiDB-lite"/>
    </source>
</evidence>
<feature type="non-terminal residue" evidence="2">
    <location>
        <position position="1"/>
    </location>
</feature>
<feature type="region of interest" description="Disordered" evidence="1">
    <location>
        <begin position="1"/>
        <end position="193"/>
    </location>
</feature>
<feature type="compositionally biased region" description="Low complexity" evidence="1">
    <location>
        <begin position="19"/>
        <end position="34"/>
    </location>
</feature>
<name>A0A1E7FSR0_9STRA</name>
<sequence>MAMTEMSGHDSSPSTTNRAVTSAKDTAATAATSSPPLNNRQNNSDCYGSEKNCSPEATIRAEDDQFETPQKNLLKKFMSPKRKAGDTNVKVEASSTKNDLDRKVSESSSHKTASPDTSVDDENDDSDESPKREHPGDGTPSLRQKIKRSRLGSLKKGVRLMERENSNDPKATDGVVPMALSTPAKGTGTEGKITDLTPVSARCIDFKKMRVNDSSSDPAVAEGY</sequence>
<dbReference type="KEGG" id="fcy:FRACYDRAFT_267873"/>
<dbReference type="InParanoid" id="A0A1E7FSR0"/>
<keyword evidence="3" id="KW-1185">Reference proteome</keyword>
<gene>
    <name evidence="2" type="ORF">FRACYDRAFT_267873</name>
</gene>
<dbReference type="AlphaFoldDB" id="A0A1E7FSR0"/>
<protein>
    <submittedName>
        <fullName evidence="2">Uncharacterized protein</fullName>
    </submittedName>
</protein>
<feature type="compositionally biased region" description="Basic and acidic residues" evidence="1">
    <location>
        <begin position="98"/>
        <end position="109"/>
    </location>
</feature>
<evidence type="ECO:0000313" key="3">
    <source>
        <dbReference type="Proteomes" id="UP000095751"/>
    </source>
</evidence>
<feature type="compositionally biased region" description="Acidic residues" evidence="1">
    <location>
        <begin position="118"/>
        <end position="127"/>
    </location>
</feature>
<organism evidence="2 3">
    <name type="scientific">Fragilariopsis cylindrus CCMP1102</name>
    <dbReference type="NCBI Taxonomy" id="635003"/>
    <lineage>
        <taxon>Eukaryota</taxon>
        <taxon>Sar</taxon>
        <taxon>Stramenopiles</taxon>
        <taxon>Ochrophyta</taxon>
        <taxon>Bacillariophyta</taxon>
        <taxon>Bacillariophyceae</taxon>
        <taxon>Bacillariophycidae</taxon>
        <taxon>Bacillariales</taxon>
        <taxon>Bacillariaceae</taxon>
        <taxon>Fragilariopsis</taxon>
    </lineage>
</organism>
<proteinExistence type="predicted"/>
<feature type="compositionally biased region" description="Basic and acidic residues" evidence="1">
    <location>
        <begin position="159"/>
        <end position="171"/>
    </location>
</feature>
<evidence type="ECO:0000313" key="2">
    <source>
        <dbReference type="EMBL" id="OEU21144.1"/>
    </source>
</evidence>
<reference evidence="2 3" key="1">
    <citation type="submission" date="2016-09" db="EMBL/GenBank/DDBJ databases">
        <title>Extensive genetic diversity and differential bi-allelic expression allows diatom success in the polar Southern Ocean.</title>
        <authorList>
            <consortium name="DOE Joint Genome Institute"/>
            <person name="Mock T."/>
            <person name="Otillar R.P."/>
            <person name="Strauss J."/>
            <person name="Dupont C."/>
            <person name="Frickenhaus S."/>
            <person name="Maumus F."/>
            <person name="Mcmullan M."/>
            <person name="Sanges R."/>
            <person name="Schmutz J."/>
            <person name="Toseland A."/>
            <person name="Valas R."/>
            <person name="Veluchamy A."/>
            <person name="Ward B.J."/>
            <person name="Allen A."/>
            <person name="Barry K."/>
            <person name="Falciatore A."/>
            <person name="Ferrante M."/>
            <person name="Fortunato A.E."/>
            <person name="Gloeckner G."/>
            <person name="Gruber A."/>
            <person name="Hipkin R."/>
            <person name="Janech M."/>
            <person name="Kroth P."/>
            <person name="Leese F."/>
            <person name="Lindquist E."/>
            <person name="Lyon B.R."/>
            <person name="Martin J."/>
            <person name="Mayer C."/>
            <person name="Parker M."/>
            <person name="Quesneville H."/>
            <person name="Raymond J."/>
            <person name="Uhlig C."/>
            <person name="Valentin K.U."/>
            <person name="Worden A.Z."/>
            <person name="Armbrust E.V."/>
            <person name="Bowler C."/>
            <person name="Green B."/>
            <person name="Moulton V."/>
            <person name="Van Oosterhout C."/>
            <person name="Grigoriev I."/>
        </authorList>
    </citation>
    <scope>NUCLEOTIDE SEQUENCE [LARGE SCALE GENOMIC DNA]</scope>
    <source>
        <strain evidence="2 3">CCMP1102</strain>
    </source>
</reference>
<accession>A0A1E7FSR0</accession>